<dbReference type="Pfam" id="PF13707">
    <property type="entry name" value="RloB"/>
    <property type="match status" value="1"/>
</dbReference>
<dbReference type="InterPro" id="IPR025591">
    <property type="entry name" value="RloB"/>
</dbReference>
<name>A0A644WSY2_9ZZZZ</name>
<evidence type="ECO:0008006" key="2">
    <source>
        <dbReference type="Google" id="ProtNLM"/>
    </source>
</evidence>
<protein>
    <recommendedName>
        <fullName evidence="2">RloB domain-containing protein</fullName>
    </recommendedName>
</protein>
<gene>
    <name evidence="1" type="ORF">SDC9_52943</name>
</gene>
<dbReference type="AlphaFoldDB" id="A0A644WSY2"/>
<sequence length="218" mass="24837">MILSNRLYERKEPDRDATLCIVYCEGSKREPQYFQYFKGHSTRIILEVVEADSQGDNSPSGLYRRACVDIEGFGEESLAKYEVSEGDHVWFVIDTDEWDSHISHLRQNCAGRPNWHVAQSNPCFEVWLYYHLFSENAASVSLSDCTAWKNHVNAQVPGGFNSRKHPIYIADAIKNAERCFAADGEEVLYGSTEMFQLGKVLYPMVAPAIEKARRMNGL</sequence>
<dbReference type="EMBL" id="VSSQ01001248">
    <property type="protein sequence ID" value="MPM06641.1"/>
    <property type="molecule type" value="Genomic_DNA"/>
</dbReference>
<proteinExistence type="predicted"/>
<evidence type="ECO:0000313" key="1">
    <source>
        <dbReference type="EMBL" id="MPM06641.1"/>
    </source>
</evidence>
<accession>A0A644WSY2</accession>
<reference evidence="1" key="1">
    <citation type="submission" date="2019-08" db="EMBL/GenBank/DDBJ databases">
        <authorList>
            <person name="Kucharzyk K."/>
            <person name="Murdoch R.W."/>
            <person name="Higgins S."/>
            <person name="Loffler F."/>
        </authorList>
    </citation>
    <scope>NUCLEOTIDE SEQUENCE</scope>
</reference>
<organism evidence="1">
    <name type="scientific">bioreactor metagenome</name>
    <dbReference type="NCBI Taxonomy" id="1076179"/>
    <lineage>
        <taxon>unclassified sequences</taxon>
        <taxon>metagenomes</taxon>
        <taxon>ecological metagenomes</taxon>
    </lineage>
</organism>
<comment type="caution">
    <text evidence="1">The sequence shown here is derived from an EMBL/GenBank/DDBJ whole genome shotgun (WGS) entry which is preliminary data.</text>
</comment>